<evidence type="ECO:0000313" key="1">
    <source>
        <dbReference type="EMBL" id="RIX27008.1"/>
    </source>
</evidence>
<evidence type="ECO:0008006" key="3">
    <source>
        <dbReference type="Google" id="ProtNLM"/>
    </source>
</evidence>
<protein>
    <recommendedName>
        <fullName evidence="3">MobA/MobL protein domain-containing protein</fullName>
    </recommendedName>
</protein>
<keyword evidence="2" id="KW-1185">Reference proteome</keyword>
<evidence type="ECO:0000313" key="2">
    <source>
        <dbReference type="Proteomes" id="UP000285023"/>
    </source>
</evidence>
<proteinExistence type="predicted"/>
<dbReference type="Gene3D" id="3.30.930.30">
    <property type="match status" value="1"/>
</dbReference>
<organism evidence="1 2">
    <name type="scientific">Sphingomonas edaphi</name>
    <dbReference type="NCBI Taxonomy" id="2315689"/>
    <lineage>
        <taxon>Bacteria</taxon>
        <taxon>Pseudomonadati</taxon>
        <taxon>Pseudomonadota</taxon>
        <taxon>Alphaproteobacteria</taxon>
        <taxon>Sphingomonadales</taxon>
        <taxon>Sphingomonadaceae</taxon>
        <taxon>Sphingomonas</taxon>
    </lineage>
</organism>
<gene>
    <name evidence="1" type="ORF">D3M59_10655</name>
</gene>
<dbReference type="AlphaFoldDB" id="A0A418PYD7"/>
<dbReference type="Proteomes" id="UP000285023">
    <property type="component" value="Unassembled WGS sequence"/>
</dbReference>
<accession>A0A418PYD7</accession>
<dbReference type="EMBL" id="QXTF01000004">
    <property type="protein sequence ID" value="RIX27008.1"/>
    <property type="molecule type" value="Genomic_DNA"/>
</dbReference>
<reference evidence="1 2" key="1">
    <citation type="submission" date="2018-09" db="EMBL/GenBank/DDBJ databases">
        <title>Sphingomonas sp. DAC4.</title>
        <authorList>
            <person name="Seo T."/>
        </authorList>
    </citation>
    <scope>NUCLEOTIDE SEQUENCE [LARGE SCALE GENOMIC DNA]</scope>
    <source>
        <strain evidence="1 2">DAC4</strain>
    </source>
</reference>
<name>A0A418PYD7_9SPHN</name>
<dbReference type="OrthoDB" id="9017325at2"/>
<comment type="caution">
    <text evidence="1">The sequence shown here is derived from an EMBL/GenBank/DDBJ whole genome shotgun (WGS) entry which is preliminary data.</text>
</comment>
<sequence>MARKLNRSSVNVVHLKTGSSKPALRRSSNPMDWLYDNPLGSFPDFTFGILKQSYQGFPNTPSEFALHKLRPIGGKDHGTSMDPDTFTAYRYGCVLPDDAPDVLDEAVPLMKAFDLARCDHQPATLIYATLSFPDTRRLHHAWEESRAFAYENLARKRQLPVLLIEHRPGDAGSNNPVHIHLLISARRMDGTGFRGFADDLICDEGQRVLYDEWADFRSRWATR</sequence>
<dbReference type="RefSeq" id="WP_119533664.1">
    <property type="nucleotide sequence ID" value="NZ_QXTF01000004.1"/>
</dbReference>